<reference evidence="7" key="2">
    <citation type="submission" date="2025-08" db="UniProtKB">
        <authorList>
            <consortium name="Ensembl"/>
        </authorList>
    </citation>
    <scope>IDENTIFICATION</scope>
</reference>
<organism evidence="7 8">
    <name type="scientific">Canis lupus familiaris</name>
    <name type="common">Dog</name>
    <name type="synonym">Canis familiaris</name>
    <dbReference type="NCBI Taxonomy" id="9615"/>
    <lineage>
        <taxon>Eukaryota</taxon>
        <taxon>Metazoa</taxon>
        <taxon>Chordata</taxon>
        <taxon>Craniata</taxon>
        <taxon>Vertebrata</taxon>
        <taxon>Euteleostomi</taxon>
        <taxon>Mammalia</taxon>
        <taxon>Eutheria</taxon>
        <taxon>Laurasiatheria</taxon>
        <taxon>Carnivora</taxon>
        <taxon>Caniformia</taxon>
        <taxon>Canidae</taxon>
        <taxon>Canis</taxon>
    </lineage>
</organism>
<comment type="subcellular location">
    <subcellularLocation>
        <location evidence="1">Nucleus</location>
    </subcellularLocation>
</comment>
<name>A0A8C0R9G2_CANLF</name>
<dbReference type="Pfam" id="PF03985">
    <property type="entry name" value="Paf1"/>
    <property type="match status" value="1"/>
</dbReference>
<dbReference type="Ensembl" id="ENSCAFT00030000669.1">
    <property type="protein sequence ID" value="ENSCAFP00030000584.1"/>
    <property type="gene ID" value="ENSCAFG00030000385.1"/>
</dbReference>
<keyword evidence="4" id="KW-0539">Nucleus</keyword>
<dbReference type="AlphaFoldDB" id="A0A8C0R9G2"/>
<evidence type="ECO:0000256" key="4">
    <source>
        <dbReference type="ARBA" id="ARBA00023242"/>
    </source>
</evidence>
<feature type="region of interest" description="Disordered" evidence="5">
    <location>
        <begin position="383"/>
        <end position="413"/>
    </location>
</feature>
<protein>
    <recommendedName>
        <fullName evidence="3">RNA polymerase II-associated factor 1 homolog</fullName>
    </recommendedName>
</protein>
<dbReference type="Proteomes" id="UP000694429">
    <property type="component" value="Chromosome 1"/>
</dbReference>
<comment type="similarity">
    <text evidence="2">Belongs to the PAF1 family.</text>
</comment>
<dbReference type="GO" id="GO:0016593">
    <property type="term" value="C:Cdc73/Paf1 complex"/>
    <property type="evidence" value="ECO:0007669"/>
    <property type="project" value="InterPro"/>
</dbReference>
<evidence type="ECO:0000313" key="8">
    <source>
        <dbReference type="Proteomes" id="UP000694429"/>
    </source>
</evidence>
<evidence type="ECO:0000256" key="3">
    <source>
        <dbReference type="ARBA" id="ARBA00020462"/>
    </source>
</evidence>
<dbReference type="GO" id="GO:0006368">
    <property type="term" value="P:transcription elongation by RNA polymerase II"/>
    <property type="evidence" value="ECO:0007669"/>
    <property type="project" value="InterPro"/>
</dbReference>
<dbReference type="PANTHER" id="PTHR23188:SF12">
    <property type="entry name" value="RNA POLYMERASE II-ASSOCIATED FACTOR 1 HOMOLOG"/>
    <property type="match status" value="1"/>
</dbReference>
<sequence>MCHPHLPFFKNLGKKTSFILLSGFFHLCQCVSLTYQAQFSPDSAGEVSPLVFSQKGWASGGWEQRWGSRGQVLNHCVPRSGVVCRVKYCNSLPDIPFDPKFITYPFDQNRFVQYKATSLEKQHKHDLLTEPDLGVTIDLINPDTYRIDPNVLLDPADEKLLEEEIQAPTSSKRSQQHAKVVPWMRKTEYISTEFNRYGISNEKPEVKIGVSVKQQFTEEEIYKDRDSQITAIEKTFEDAQKSISQHYSKPRVTPVEVMPVFPDFKMWINPCAQVIFDSDPAPKDTSGAAALEMMSQAMIRGMMDEEGNQFVAYFLPVEETLKKRKRDQEEEMDYAPDDVYDYKIAREYNWNVKNKASKGYEENYFFIFREGDGVYYNELETRRHGRPSWRTTNPKKKRKKRWRRKRKKLGAQMRNARKAAAVRRKAVRMSAQAVRVNAKRVTGTRRVTRVVAARMRAVKMRPGLLGTKRRSLAVMQIQKTMRILMTRTEAKPVAVTTIRTVAVMGVASGAGAAAPVPSPVAVSTPPRRMAVKLQLLIPVKLTVTVTESQALQGWCRHDYNASIMRRKAL</sequence>
<proteinExistence type="inferred from homology"/>
<evidence type="ECO:0000256" key="2">
    <source>
        <dbReference type="ARBA" id="ARBA00007560"/>
    </source>
</evidence>
<evidence type="ECO:0000256" key="6">
    <source>
        <dbReference type="SAM" id="SignalP"/>
    </source>
</evidence>
<feature type="signal peptide" evidence="6">
    <location>
        <begin position="1"/>
        <end position="30"/>
    </location>
</feature>
<evidence type="ECO:0000256" key="5">
    <source>
        <dbReference type="SAM" id="MobiDB-lite"/>
    </source>
</evidence>
<evidence type="ECO:0000313" key="7">
    <source>
        <dbReference type="Ensembl" id="ENSCAFP00030000584.1"/>
    </source>
</evidence>
<accession>A0A8C0R9G2</accession>
<reference evidence="7" key="1">
    <citation type="submission" date="2019-03" db="EMBL/GenBank/DDBJ databases">
        <authorList>
            <person name="Warren W.C."/>
            <person name="Johnson G.S."/>
        </authorList>
    </citation>
    <scope>NUCLEOTIDE SEQUENCE [LARGE SCALE GENOMIC DNA]</scope>
    <source>
        <strain evidence="7">Basenji</strain>
    </source>
</reference>
<evidence type="ECO:0000256" key="1">
    <source>
        <dbReference type="ARBA" id="ARBA00004123"/>
    </source>
</evidence>
<dbReference type="InterPro" id="IPR007133">
    <property type="entry name" value="RNA_pol_II-assoc_Paf1"/>
</dbReference>
<keyword evidence="6" id="KW-0732">Signal</keyword>
<feature type="chain" id="PRO_5034229673" description="RNA polymerase II-associated factor 1 homolog" evidence="6">
    <location>
        <begin position="31"/>
        <end position="569"/>
    </location>
</feature>
<dbReference type="PANTHER" id="PTHR23188">
    <property type="entry name" value="RNA POLYMERASE II-ASSOCIATED FACTOR 1 HOMOLOG"/>
    <property type="match status" value="1"/>
</dbReference>